<name>A0ABX9WKN4_9ACTN</name>
<dbReference type="EMBL" id="RJLN01000007">
    <property type="protein sequence ID" value="RNM00890.1"/>
    <property type="molecule type" value="Genomic_DNA"/>
</dbReference>
<feature type="region of interest" description="Disordered" evidence="1">
    <location>
        <begin position="1"/>
        <end position="59"/>
    </location>
</feature>
<proteinExistence type="predicted"/>
<protein>
    <submittedName>
        <fullName evidence="2">Uncharacterized protein</fullName>
    </submittedName>
</protein>
<dbReference type="RefSeq" id="WP_123239573.1">
    <property type="nucleotide sequence ID" value="NZ_JAAHBY010000007.1"/>
</dbReference>
<organism evidence="2 3">
    <name type="scientific">Micromonospora solifontis</name>
    <dbReference type="NCBI Taxonomy" id="2487138"/>
    <lineage>
        <taxon>Bacteria</taxon>
        <taxon>Bacillati</taxon>
        <taxon>Actinomycetota</taxon>
        <taxon>Actinomycetes</taxon>
        <taxon>Micromonosporales</taxon>
        <taxon>Micromonosporaceae</taxon>
        <taxon>Micromonospora</taxon>
    </lineage>
</organism>
<comment type="caution">
    <text evidence="2">The sequence shown here is derived from an EMBL/GenBank/DDBJ whole genome shotgun (WGS) entry which is preliminary data.</text>
</comment>
<keyword evidence="3" id="KW-1185">Reference proteome</keyword>
<dbReference type="Proteomes" id="UP000280698">
    <property type="component" value="Unassembled WGS sequence"/>
</dbReference>
<reference evidence="2 3" key="1">
    <citation type="submission" date="2018-11" db="EMBL/GenBank/DDBJ databases">
        <title>Micromonospora sp. PPF5-17, a new actinomycetes isolated from a hot spring soil.</title>
        <authorList>
            <person name="Thawai C."/>
        </authorList>
    </citation>
    <scope>NUCLEOTIDE SEQUENCE [LARGE SCALE GENOMIC DNA]</scope>
    <source>
        <strain evidence="2 3">PPF5-17</strain>
    </source>
</reference>
<accession>A0ABX9WKN4</accession>
<evidence type="ECO:0000313" key="3">
    <source>
        <dbReference type="Proteomes" id="UP000280698"/>
    </source>
</evidence>
<evidence type="ECO:0000256" key="1">
    <source>
        <dbReference type="SAM" id="MobiDB-lite"/>
    </source>
</evidence>
<evidence type="ECO:0000313" key="2">
    <source>
        <dbReference type="EMBL" id="RNM00890.1"/>
    </source>
</evidence>
<gene>
    <name evidence="2" type="ORF">EFE23_04390</name>
</gene>
<feature type="compositionally biased region" description="Basic and acidic residues" evidence="1">
    <location>
        <begin position="1"/>
        <end position="30"/>
    </location>
</feature>
<sequence>MAKQDRSRERELTDQKRREQELKGSPDWADRASLARTADDPQATAPRDAGGRPSNGRQF</sequence>